<dbReference type="RefSeq" id="WP_127161654.1">
    <property type="nucleotide sequence ID" value="NZ_CP029822.1"/>
</dbReference>
<dbReference type="PANTHER" id="PTHR37526:SF1">
    <property type="entry name" value="PROTEIN TUSB"/>
    <property type="match status" value="1"/>
</dbReference>
<sequence length="98" mass="11089">MNTLHLLNKSPFLGNTFDTVLAFIHEHDGILLTGDAVYALQPNTVFLMKIKQLPVTIYALNEDMTARAIDSTSHDIKIVDYSAFVRLCTEYKKVVTWS</sequence>
<dbReference type="EMBL" id="CP029822">
    <property type="protein sequence ID" value="AZS49441.1"/>
    <property type="molecule type" value="Genomic_DNA"/>
</dbReference>
<evidence type="ECO:0000313" key="2">
    <source>
        <dbReference type="Proteomes" id="UP000273143"/>
    </source>
</evidence>
<keyword evidence="2" id="KW-1185">Reference proteome</keyword>
<dbReference type="KEGG" id="emo:DM558_01000"/>
<dbReference type="SUPFAM" id="SSF75169">
    <property type="entry name" value="DsrEFH-like"/>
    <property type="match status" value="1"/>
</dbReference>
<reference evidence="2" key="1">
    <citation type="submission" date="2018-06" db="EMBL/GenBank/DDBJ databases">
        <title>Complete genome of Pseudomonas insecticola strain QZS01.</title>
        <authorList>
            <person name="Wang J."/>
            <person name="Su Q."/>
        </authorList>
    </citation>
    <scope>NUCLEOTIDE SEQUENCE [LARGE SCALE GENOMIC DNA]</scope>
    <source>
        <strain evidence="2">QZS01</strain>
    </source>
</reference>
<keyword evidence="1" id="KW-0808">Transferase</keyword>
<dbReference type="InterPro" id="IPR027396">
    <property type="entry name" value="DsrEFH-like"/>
</dbReference>
<dbReference type="AlphaFoldDB" id="A0A3S9XAW0"/>
<dbReference type="Pfam" id="PF04077">
    <property type="entry name" value="DsrH"/>
    <property type="match status" value="1"/>
</dbReference>
<dbReference type="NCBIfam" id="TIGR03011">
    <property type="entry name" value="sulf_tusB_dsrH"/>
    <property type="match status" value="1"/>
</dbReference>
<dbReference type="Proteomes" id="UP000273143">
    <property type="component" value="Chromosome"/>
</dbReference>
<dbReference type="PANTHER" id="PTHR37526">
    <property type="entry name" value="PROTEIN TUSB"/>
    <property type="match status" value="1"/>
</dbReference>
<evidence type="ECO:0000313" key="1">
    <source>
        <dbReference type="EMBL" id="AZS49441.1"/>
    </source>
</evidence>
<proteinExistence type="predicted"/>
<dbReference type="Gene3D" id="3.40.1260.10">
    <property type="entry name" value="DsrEFH-like"/>
    <property type="match status" value="1"/>
</dbReference>
<dbReference type="GO" id="GO:0016740">
    <property type="term" value="F:transferase activity"/>
    <property type="evidence" value="ECO:0007669"/>
    <property type="project" value="UniProtKB-KW"/>
</dbReference>
<dbReference type="GO" id="GO:0002143">
    <property type="term" value="P:tRNA wobble position uridine thiolation"/>
    <property type="evidence" value="ECO:0007669"/>
    <property type="project" value="InterPro"/>
</dbReference>
<organism evidence="1 2">
    <name type="scientific">Entomomonas moraniae</name>
    <dbReference type="NCBI Taxonomy" id="2213226"/>
    <lineage>
        <taxon>Bacteria</taxon>
        <taxon>Pseudomonadati</taxon>
        <taxon>Pseudomonadota</taxon>
        <taxon>Gammaproteobacteria</taxon>
        <taxon>Pseudomonadales</taxon>
        <taxon>Pseudomonadaceae</taxon>
        <taxon>Entomomonas</taxon>
    </lineage>
</organism>
<dbReference type="InterPro" id="IPR007215">
    <property type="entry name" value="Sulphur_relay_TusB/DsrH"/>
</dbReference>
<name>A0A3S9XAW0_9GAMM</name>
<dbReference type="GO" id="GO:1990228">
    <property type="term" value="C:sulfurtransferase complex"/>
    <property type="evidence" value="ECO:0007669"/>
    <property type="project" value="TreeGrafter"/>
</dbReference>
<gene>
    <name evidence="1" type="primary">dsrH</name>
    <name evidence="1" type="ORF">DM558_01000</name>
</gene>
<protein>
    <submittedName>
        <fullName evidence="1">Sulfurtransferase complex subunit TusB</fullName>
    </submittedName>
</protein>
<accession>A0A3S9XAW0</accession>